<dbReference type="SUPFAM" id="SSF52540">
    <property type="entry name" value="P-loop containing nucleoside triphosphate hydrolases"/>
    <property type="match status" value="1"/>
</dbReference>
<dbReference type="PANTHER" id="PTHR11017">
    <property type="entry name" value="LEUCINE-RICH REPEAT-CONTAINING PROTEIN"/>
    <property type="match status" value="1"/>
</dbReference>
<dbReference type="HOGENOM" id="CLU_2281370_0_0_1"/>
<dbReference type="InterPro" id="IPR027417">
    <property type="entry name" value="P-loop_NTPase"/>
</dbReference>
<evidence type="ECO:0000259" key="1">
    <source>
        <dbReference type="Pfam" id="PF00931"/>
    </source>
</evidence>
<dbReference type="AlphaFoldDB" id="A0A0D3CPY4"/>
<accession>A0A0D3CPY4</accession>
<sequence>MVDDIVEHIARELTSMQPLEMGDIVGMDAHMEQIEPLLDMDSATNDVRMIGIWGMGGIGKTTIAKFIYNKYSPRFGRRFCFIENVCWISLLKPKTNQIIIKP</sequence>
<organism evidence="2 3">
    <name type="scientific">Brassica oleracea var. oleracea</name>
    <dbReference type="NCBI Taxonomy" id="109376"/>
    <lineage>
        <taxon>Eukaryota</taxon>
        <taxon>Viridiplantae</taxon>
        <taxon>Streptophyta</taxon>
        <taxon>Embryophyta</taxon>
        <taxon>Tracheophyta</taxon>
        <taxon>Spermatophyta</taxon>
        <taxon>Magnoliopsida</taxon>
        <taxon>eudicotyledons</taxon>
        <taxon>Gunneridae</taxon>
        <taxon>Pentapetalae</taxon>
        <taxon>rosids</taxon>
        <taxon>malvids</taxon>
        <taxon>Brassicales</taxon>
        <taxon>Brassicaceae</taxon>
        <taxon>Brassiceae</taxon>
        <taxon>Brassica</taxon>
    </lineage>
</organism>
<dbReference type="EnsemblPlants" id="Bo6g024860.1">
    <property type="protein sequence ID" value="Bo6g024860.1"/>
    <property type="gene ID" value="Bo6g024860"/>
</dbReference>
<reference evidence="2 3" key="1">
    <citation type="journal article" date="2014" name="Genome Biol.">
        <title>Transcriptome and methylome profiling reveals relics of genome dominance in the mesopolyploid Brassica oleracea.</title>
        <authorList>
            <person name="Parkin I.A."/>
            <person name="Koh C."/>
            <person name="Tang H."/>
            <person name="Robinson S.J."/>
            <person name="Kagale S."/>
            <person name="Clarke W.E."/>
            <person name="Town C.D."/>
            <person name="Nixon J."/>
            <person name="Krishnakumar V."/>
            <person name="Bidwell S.L."/>
            <person name="Denoeud F."/>
            <person name="Belcram H."/>
            <person name="Links M.G."/>
            <person name="Just J."/>
            <person name="Clarke C."/>
            <person name="Bender T."/>
            <person name="Huebert T."/>
            <person name="Mason A.S."/>
            <person name="Pires J.C."/>
            <person name="Barker G."/>
            <person name="Moore J."/>
            <person name="Walley P.G."/>
            <person name="Manoli S."/>
            <person name="Batley J."/>
            <person name="Edwards D."/>
            <person name="Nelson M.N."/>
            <person name="Wang X."/>
            <person name="Paterson A.H."/>
            <person name="King G."/>
            <person name="Bancroft I."/>
            <person name="Chalhoub B."/>
            <person name="Sharpe A.G."/>
        </authorList>
    </citation>
    <scope>NUCLEOTIDE SEQUENCE</scope>
    <source>
        <strain evidence="2 3">cv. TO1000</strain>
    </source>
</reference>
<evidence type="ECO:0000313" key="3">
    <source>
        <dbReference type="Proteomes" id="UP000032141"/>
    </source>
</evidence>
<dbReference type="GO" id="GO:0043531">
    <property type="term" value="F:ADP binding"/>
    <property type="evidence" value="ECO:0007669"/>
    <property type="project" value="InterPro"/>
</dbReference>
<dbReference type="Gene3D" id="3.40.50.300">
    <property type="entry name" value="P-loop containing nucleotide triphosphate hydrolases"/>
    <property type="match status" value="1"/>
</dbReference>
<reference evidence="2" key="2">
    <citation type="submission" date="2015-03" db="UniProtKB">
        <authorList>
            <consortium name="EnsemblPlants"/>
        </authorList>
    </citation>
    <scope>IDENTIFICATION</scope>
</reference>
<dbReference type="GO" id="GO:0006952">
    <property type="term" value="P:defense response"/>
    <property type="evidence" value="ECO:0007669"/>
    <property type="project" value="InterPro"/>
</dbReference>
<dbReference type="Gramene" id="Bo6g024860.1">
    <property type="protein sequence ID" value="Bo6g024860.1"/>
    <property type="gene ID" value="Bo6g024860"/>
</dbReference>
<dbReference type="InterPro" id="IPR002182">
    <property type="entry name" value="NB-ARC"/>
</dbReference>
<proteinExistence type="predicted"/>
<dbReference type="InterPro" id="IPR044974">
    <property type="entry name" value="Disease_R_plants"/>
</dbReference>
<name>A0A0D3CPY4_BRAOL</name>
<feature type="domain" description="NB-ARC" evidence="1">
    <location>
        <begin position="30"/>
        <end position="93"/>
    </location>
</feature>
<dbReference type="Pfam" id="PF00931">
    <property type="entry name" value="NB-ARC"/>
    <property type="match status" value="1"/>
</dbReference>
<evidence type="ECO:0000313" key="2">
    <source>
        <dbReference type="EnsemblPlants" id="Bo6g024860.1"/>
    </source>
</evidence>
<dbReference type="Proteomes" id="UP000032141">
    <property type="component" value="Chromosome C6"/>
</dbReference>
<protein>
    <recommendedName>
        <fullName evidence="1">NB-ARC domain-containing protein</fullName>
    </recommendedName>
</protein>
<dbReference type="PANTHER" id="PTHR11017:SF511">
    <property type="entry name" value="ADP-RIBOSYL CYCLASE_CYCLIC ADP-RIBOSE HYDROLASE"/>
    <property type="match status" value="1"/>
</dbReference>
<keyword evidence="3" id="KW-1185">Reference proteome</keyword>